<accession>A0A368C498</accession>
<evidence type="ECO:0000256" key="1">
    <source>
        <dbReference type="ARBA" id="ARBA00022630"/>
    </source>
</evidence>
<dbReference type="GO" id="GO:0016491">
    <property type="term" value="F:oxidoreductase activity"/>
    <property type="evidence" value="ECO:0007669"/>
    <property type="project" value="UniProtKB-KW"/>
</dbReference>
<gene>
    <name evidence="4" type="ORF">DBW92_03395</name>
</gene>
<evidence type="ECO:0000256" key="2">
    <source>
        <dbReference type="ARBA" id="ARBA00023002"/>
    </source>
</evidence>
<dbReference type="Proteomes" id="UP000252915">
    <property type="component" value="Unassembled WGS sequence"/>
</dbReference>
<reference evidence="4 5" key="1">
    <citation type="journal article" date="2018" name="Microbiome">
        <title>Fine metagenomic profile of the Mediterranean stratified and mixed water columns revealed by assembly and recruitment.</title>
        <authorList>
            <person name="Haro-Moreno J.M."/>
            <person name="Lopez-Perez M."/>
            <person name="De La Torre J.R."/>
            <person name="Picazo A."/>
            <person name="Camacho A."/>
            <person name="Rodriguez-Valera F."/>
        </authorList>
    </citation>
    <scope>NUCLEOTIDE SEQUENCE [LARGE SCALE GENOMIC DNA]</scope>
    <source>
        <strain evidence="4">MED-G78</strain>
    </source>
</reference>
<dbReference type="PANTHER" id="PTHR43656:SF2">
    <property type="entry name" value="BINDING OXIDOREDUCTASE, PUTATIVE (AFU_ORTHOLOGUE AFUA_2G08260)-RELATED"/>
    <property type="match status" value="1"/>
</dbReference>
<comment type="caution">
    <text evidence="4">The sequence shown here is derived from an EMBL/GenBank/DDBJ whole genome shotgun (WGS) entry which is preliminary data.</text>
</comment>
<organism evidence="4 5">
    <name type="scientific">SAR86 cluster bacterium</name>
    <dbReference type="NCBI Taxonomy" id="2030880"/>
    <lineage>
        <taxon>Bacteria</taxon>
        <taxon>Pseudomonadati</taxon>
        <taxon>Pseudomonadota</taxon>
        <taxon>Gammaproteobacteria</taxon>
        <taxon>SAR86 cluster</taxon>
    </lineage>
</organism>
<keyword evidence="1" id="KW-0285">Flavoprotein</keyword>
<dbReference type="Pfam" id="PF00724">
    <property type="entry name" value="Oxidored_FMN"/>
    <property type="match status" value="1"/>
</dbReference>
<dbReference type="InterPro" id="IPR001155">
    <property type="entry name" value="OxRdtase_FMN_N"/>
</dbReference>
<dbReference type="CDD" id="cd04733">
    <property type="entry name" value="OYE_like_2_FMN"/>
    <property type="match status" value="1"/>
</dbReference>
<name>A0A368C498_9GAMM</name>
<dbReference type="GO" id="GO:0010181">
    <property type="term" value="F:FMN binding"/>
    <property type="evidence" value="ECO:0007669"/>
    <property type="project" value="InterPro"/>
</dbReference>
<dbReference type="AlphaFoldDB" id="A0A368C498"/>
<protein>
    <submittedName>
        <fullName evidence="4">NADH:flavin oxidoreductase</fullName>
    </submittedName>
</protein>
<dbReference type="Gene3D" id="3.20.20.70">
    <property type="entry name" value="Aldolase class I"/>
    <property type="match status" value="1"/>
</dbReference>
<feature type="domain" description="NADH:flavin oxidoreductase/NADH oxidase N-terminal" evidence="3">
    <location>
        <begin position="13"/>
        <end position="344"/>
    </location>
</feature>
<dbReference type="EMBL" id="QOPI01000017">
    <property type="protein sequence ID" value="RCL44399.1"/>
    <property type="molecule type" value="Genomic_DNA"/>
</dbReference>
<dbReference type="InterPro" id="IPR013785">
    <property type="entry name" value="Aldolase_TIM"/>
</dbReference>
<evidence type="ECO:0000313" key="4">
    <source>
        <dbReference type="EMBL" id="RCL44399.1"/>
    </source>
</evidence>
<evidence type="ECO:0000259" key="3">
    <source>
        <dbReference type="Pfam" id="PF00724"/>
    </source>
</evidence>
<dbReference type="InterPro" id="IPR051799">
    <property type="entry name" value="NADH_flavin_oxidoreductase"/>
</dbReference>
<keyword evidence="2" id="KW-0560">Oxidoreductase</keyword>
<sequence length="429" mass="47525">MTIGSNFELPCGVTLKNRLCKAAMTEGIADSNNFTTQRHINLYKKWSAGGAGILLTGNVQVDRRYLEGPGNVAIEKNSYYEQYDFLKKWAEAGTSNNTQLWMQISHAGRQTPGDINKSPLSPSSVQLKIPGASYGVPTPMSVEDIEDVIERFIFVAKIAKETGFTGIQLHSAHGYLLSQFLSPDINLRTDEWGGSIENRSRLMLRIVKGCRDELGNDFPIAVKLNSADFQKGGFSNSDCIKVAKLLDDAGVDVLEISGGTYEQPRLLGLDDISVNKERSEVRRDSTIAREAYFLNYAEKIQAAINMPLMVTGGFRTSTGMNAALNSKTCDLIGIGRPLCAQPLVLNDLLSGNIQELPSFEKTLQIGRWWLSPNSPFLIIQALNAFSQQAWFYIQIKRMADNLAPNIKLPIFKAYKENKKLEKAMIKGLS</sequence>
<dbReference type="PANTHER" id="PTHR43656">
    <property type="entry name" value="BINDING OXIDOREDUCTASE, PUTATIVE (AFU_ORTHOLOGUE AFUA_2G08260)-RELATED"/>
    <property type="match status" value="1"/>
</dbReference>
<evidence type="ECO:0000313" key="5">
    <source>
        <dbReference type="Proteomes" id="UP000252915"/>
    </source>
</evidence>
<dbReference type="SUPFAM" id="SSF51395">
    <property type="entry name" value="FMN-linked oxidoreductases"/>
    <property type="match status" value="1"/>
</dbReference>
<proteinExistence type="predicted"/>